<reference evidence="6 7" key="1">
    <citation type="submission" date="2017-10" db="EMBL/GenBank/DDBJ databases">
        <title>Comparative genomics in systemic dimorphic fungi from Ajellomycetaceae.</title>
        <authorList>
            <person name="Munoz J.F."/>
            <person name="Mcewen J.G."/>
            <person name="Clay O.K."/>
            <person name="Cuomo C.A."/>
        </authorList>
    </citation>
    <scope>NUCLEOTIDE SEQUENCE [LARGE SCALE GENOMIC DNA]</scope>
    <source>
        <strain evidence="6 7">UAMH5409</strain>
    </source>
</reference>
<dbReference type="Proteomes" id="UP000223968">
    <property type="component" value="Unassembled WGS sequence"/>
</dbReference>
<dbReference type="STRING" id="1447875.A0A2B7WFT6"/>
<name>A0A2B7WFT6_9EURO</name>
<evidence type="ECO:0000256" key="1">
    <source>
        <dbReference type="ARBA" id="ARBA00005466"/>
    </source>
</evidence>
<sequence>MAQGPSFLPSPFIENEGSTPYSSITGFAFASLEGPILLTREPKTAECAMACQNLTHYFKDQVLHPNTAPYGDFRTNYWAAQQQALAPACVFSPADASQVAYLVRLSQGTNWPFAVKSGGHGAFAGPSNIENGIAVSLKRLNEIAVSDDLSLVEIGVGNNWMTVYEKLEEYRLAVAGGRYPSVGVGGLSLGGGQSFFATTQGLTYLHWALRGGGNNFGIVTKITMETISLTECKMWGGVRVYTENKFSELLQAADNLGNLVSDDGAKSAQIINFSFLEAIKIAAAVLTHSDPERRPAAMSEYLSIPALADTTRVRSLTDMTADLASLERALPGSDDSIILKARGTATFSLNTDILAFAKDTCFDEFDKIADIEGVKPMCVFQIITKGQLEATVAKGGNAMGLDPEEGPLFLLNTQAGWTEDSDSDSSRVKQALQSVIKRTSTYAKERGWGKEFQYMNYAGEFQDIIAGYGEDNKRELVTIADRYDPEAVFQRLQPNYFKLVGAPVNNSF</sequence>
<comment type="caution">
    <text evidence="6">The sequence shown here is derived from an EMBL/GenBank/DDBJ whole genome shotgun (WGS) entry which is preliminary data.</text>
</comment>
<dbReference type="GO" id="GO:0071949">
    <property type="term" value="F:FAD binding"/>
    <property type="evidence" value="ECO:0007669"/>
    <property type="project" value="InterPro"/>
</dbReference>
<dbReference type="PROSITE" id="PS51387">
    <property type="entry name" value="FAD_PCMH"/>
    <property type="match status" value="1"/>
</dbReference>
<dbReference type="InterPro" id="IPR016166">
    <property type="entry name" value="FAD-bd_PCMH"/>
</dbReference>
<proteinExistence type="inferred from homology"/>
<comment type="similarity">
    <text evidence="1">Belongs to the oxygen-dependent FAD-linked oxidoreductase family.</text>
</comment>
<gene>
    <name evidence="6" type="ORF">AJ79_10125</name>
</gene>
<dbReference type="PANTHER" id="PTHR42973">
    <property type="entry name" value="BINDING OXIDOREDUCTASE, PUTATIVE (AFU_ORTHOLOGUE AFUA_1G17690)-RELATED"/>
    <property type="match status" value="1"/>
</dbReference>
<organism evidence="6 7">
    <name type="scientific">Helicocarpus griseus UAMH5409</name>
    <dbReference type="NCBI Taxonomy" id="1447875"/>
    <lineage>
        <taxon>Eukaryota</taxon>
        <taxon>Fungi</taxon>
        <taxon>Dikarya</taxon>
        <taxon>Ascomycota</taxon>
        <taxon>Pezizomycotina</taxon>
        <taxon>Eurotiomycetes</taxon>
        <taxon>Eurotiomycetidae</taxon>
        <taxon>Onygenales</taxon>
        <taxon>Ajellomycetaceae</taxon>
        <taxon>Helicocarpus</taxon>
    </lineage>
</organism>
<dbReference type="AlphaFoldDB" id="A0A2B7WFT6"/>
<evidence type="ECO:0000313" key="6">
    <source>
        <dbReference type="EMBL" id="PGG95320.1"/>
    </source>
</evidence>
<dbReference type="InterPro" id="IPR036318">
    <property type="entry name" value="FAD-bd_PCMH-like_sf"/>
</dbReference>
<keyword evidence="2" id="KW-0285">Flavoprotein</keyword>
<evidence type="ECO:0000259" key="5">
    <source>
        <dbReference type="PROSITE" id="PS51387"/>
    </source>
</evidence>
<dbReference type="InterPro" id="IPR006094">
    <property type="entry name" value="Oxid_FAD_bind_N"/>
</dbReference>
<dbReference type="Gene3D" id="3.30.465.10">
    <property type="match status" value="2"/>
</dbReference>
<evidence type="ECO:0000256" key="4">
    <source>
        <dbReference type="ARBA" id="ARBA00023002"/>
    </source>
</evidence>
<dbReference type="InterPro" id="IPR016169">
    <property type="entry name" value="FAD-bd_PCMH_sub2"/>
</dbReference>
<evidence type="ECO:0000256" key="2">
    <source>
        <dbReference type="ARBA" id="ARBA00022630"/>
    </source>
</evidence>
<keyword evidence="4" id="KW-0560">Oxidoreductase</keyword>
<keyword evidence="3" id="KW-0274">FAD</keyword>
<dbReference type="OrthoDB" id="2151789at2759"/>
<dbReference type="Gene3D" id="3.40.462.20">
    <property type="match status" value="1"/>
</dbReference>
<evidence type="ECO:0000313" key="7">
    <source>
        <dbReference type="Proteomes" id="UP000223968"/>
    </source>
</evidence>
<keyword evidence="7" id="KW-1185">Reference proteome</keyword>
<dbReference type="EMBL" id="PDNB01000361">
    <property type="protein sequence ID" value="PGG95320.1"/>
    <property type="molecule type" value="Genomic_DNA"/>
</dbReference>
<dbReference type="SUPFAM" id="SSF56176">
    <property type="entry name" value="FAD-binding/transporter-associated domain-like"/>
    <property type="match status" value="1"/>
</dbReference>
<accession>A0A2B7WFT6</accession>
<dbReference type="PANTHER" id="PTHR42973:SF34">
    <property type="entry name" value="FAD BINDING DOMAIN PROTEIN (AFU_ORTHOLOGUE AFUA_3G02770)"/>
    <property type="match status" value="1"/>
</dbReference>
<protein>
    <recommendedName>
        <fullName evidence="5">FAD-binding PCMH-type domain-containing protein</fullName>
    </recommendedName>
</protein>
<dbReference type="Pfam" id="PF01565">
    <property type="entry name" value="FAD_binding_4"/>
    <property type="match status" value="1"/>
</dbReference>
<feature type="domain" description="FAD-binding PCMH-type" evidence="5">
    <location>
        <begin position="83"/>
        <end position="269"/>
    </location>
</feature>
<dbReference type="InterPro" id="IPR050416">
    <property type="entry name" value="FAD-linked_Oxidoreductase"/>
</dbReference>
<evidence type="ECO:0000256" key="3">
    <source>
        <dbReference type="ARBA" id="ARBA00022827"/>
    </source>
</evidence>
<dbReference type="GO" id="GO:0016491">
    <property type="term" value="F:oxidoreductase activity"/>
    <property type="evidence" value="ECO:0007669"/>
    <property type="project" value="UniProtKB-KW"/>
</dbReference>